<dbReference type="GO" id="GO:0005739">
    <property type="term" value="C:mitochondrion"/>
    <property type="evidence" value="ECO:0007669"/>
    <property type="project" value="TreeGrafter"/>
</dbReference>
<keyword evidence="2" id="KW-1185">Reference proteome</keyword>
<dbReference type="PANTHER" id="PTHR43876">
    <property type="entry name" value="UBIQUINONE BIOSYNTHESIS MONOOXYGENASE COQ6, MITOCHONDRIAL"/>
    <property type="match status" value="1"/>
</dbReference>
<proteinExistence type="predicted"/>
<dbReference type="Proteomes" id="UP001258017">
    <property type="component" value="Unassembled WGS sequence"/>
</dbReference>
<dbReference type="Gene3D" id="3.50.50.60">
    <property type="entry name" value="FAD/NAD(P)-binding domain"/>
    <property type="match status" value="1"/>
</dbReference>
<evidence type="ECO:0000313" key="1">
    <source>
        <dbReference type="EMBL" id="KAK2583730.1"/>
    </source>
</evidence>
<dbReference type="AlphaFoldDB" id="A0AAD9VRR3"/>
<dbReference type="EMBL" id="JAIFRP010000030">
    <property type="protein sequence ID" value="KAK2583730.1"/>
    <property type="molecule type" value="Genomic_DNA"/>
</dbReference>
<dbReference type="InterPro" id="IPR051205">
    <property type="entry name" value="UbiH/COQ6_monooxygenase"/>
</dbReference>
<organism evidence="1 2">
    <name type="scientific">Odynerus spinipes</name>
    <dbReference type="NCBI Taxonomy" id="1348599"/>
    <lineage>
        <taxon>Eukaryota</taxon>
        <taxon>Metazoa</taxon>
        <taxon>Ecdysozoa</taxon>
        <taxon>Arthropoda</taxon>
        <taxon>Hexapoda</taxon>
        <taxon>Insecta</taxon>
        <taxon>Pterygota</taxon>
        <taxon>Neoptera</taxon>
        <taxon>Endopterygota</taxon>
        <taxon>Hymenoptera</taxon>
        <taxon>Apocrita</taxon>
        <taxon>Aculeata</taxon>
        <taxon>Vespoidea</taxon>
        <taxon>Vespidae</taxon>
        <taxon>Eumeninae</taxon>
        <taxon>Odynerus</taxon>
    </lineage>
</organism>
<accession>A0AAD9VRR3</accession>
<reference evidence="1" key="2">
    <citation type="journal article" date="2023" name="Commun. Biol.">
        <title>Intrasexual cuticular hydrocarbon dimorphism in a wasp sheds light on hydrocarbon biosynthesis genes in Hymenoptera.</title>
        <authorList>
            <person name="Moris V.C."/>
            <person name="Podsiadlowski L."/>
            <person name="Martin S."/>
            <person name="Oeyen J.P."/>
            <person name="Donath A."/>
            <person name="Petersen M."/>
            <person name="Wilbrandt J."/>
            <person name="Misof B."/>
            <person name="Liedtke D."/>
            <person name="Thamm M."/>
            <person name="Scheiner R."/>
            <person name="Schmitt T."/>
            <person name="Niehuis O."/>
        </authorList>
    </citation>
    <scope>NUCLEOTIDE SEQUENCE</scope>
    <source>
        <strain evidence="1">GBR_01_08_01A</strain>
    </source>
</reference>
<protein>
    <recommendedName>
        <fullName evidence="3">Ubiquinone biosynthesis monooxygenase COQ6</fullName>
    </recommendedName>
</protein>
<evidence type="ECO:0000313" key="2">
    <source>
        <dbReference type="Proteomes" id="UP001258017"/>
    </source>
</evidence>
<gene>
    <name evidence="1" type="ORF">KPH14_009648</name>
</gene>
<dbReference type="InterPro" id="IPR036188">
    <property type="entry name" value="FAD/NAD-bd_sf"/>
</dbReference>
<comment type="caution">
    <text evidence="1">The sequence shown here is derived from an EMBL/GenBank/DDBJ whole genome shotgun (WGS) entry which is preliminary data.</text>
</comment>
<dbReference type="PANTHER" id="PTHR43876:SF7">
    <property type="entry name" value="UBIQUINONE BIOSYNTHESIS MONOOXYGENASE COQ6, MITOCHONDRIAL"/>
    <property type="match status" value="1"/>
</dbReference>
<name>A0AAD9VRR3_9HYME</name>
<reference evidence="1" key="1">
    <citation type="submission" date="2021-08" db="EMBL/GenBank/DDBJ databases">
        <authorList>
            <person name="Misof B."/>
            <person name="Oliver O."/>
            <person name="Podsiadlowski L."/>
            <person name="Donath A."/>
            <person name="Peters R."/>
            <person name="Mayer C."/>
            <person name="Rust J."/>
            <person name="Gunkel S."/>
            <person name="Lesny P."/>
            <person name="Martin S."/>
            <person name="Oeyen J.P."/>
            <person name="Petersen M."/>
            <person name="Panagiotis P."/>
            <person name="Wilbrandt J."/>
            <person name="Tanja T."/>
        </authorList>
    </citation>
    <scope>NUCLEOTIDE SEQUENCE</scope>
    <source>
        <strain evidence="1">GBR_01_08_01A</strain>
        <tissue evidence="1">Thorax + abdomen</tissue>
    </source>
</reference>
<sequence length="215" mass="24115">MAALVEAGTACRRLLFSLTPQCKYVIPNNIISLRRSHSNGSNNEECYDIIITGGGMVGTTLACAIANNRHLESKRVLLLEGGNKHKYEPQEKYSNRVVALNQQTRTLLSSIGAWQHIEAIRCSCVKMMQVWDACSDAIITFNDDYLSKELAYIVENDLLLHAVNKELQEKTNVDVVYNAKVTNLLLPNLVGEDAKVQLENGRQYKTKLLVSKKYI</sequence>
<evidence type="ECO:0008006" key="3">
    <source>
        <dbReference type="Google" id="ProtNLM"/>
    </source>
</evidence>
<dbReference type="SUPFAM" id="SSF51905">
    <property type="entry name" value="FAD/NAD(P)-binding domain"/>
    <property type="match status" value="1"/>
</dbReference>